<evidence type="ECO:0000256" key="4">
    <source>
        <dbReference type="ARBA" id="ARBA00022452"/>
    </source>
</evidence>
<keyword evidence="7" id="KW-0406">Ion transport</keyword>
<dbReference type="PATRIC" id="fig|242163.4.peg.5663"/>
<evidence type="ECO:0000256" key="3">
    <source>
        <dbReference type="ARBA" id="ARBA00022448"/>
    </source>
</evidence>
<dbReference type="Proteomes" id="UP000036959">
    <property type="component" value="Unassembled WGS sequence"/>
</dbReference>
<keyword evidence="5" id="KW-0812">Transmembrane</keyword>
<comment type="subcellular location">
    <subcellularLocation>
        <location evidence="1">Cell outer membrane</location>
        <topology evidence="1">Multi-pass membrane protein</topology>
    </subcellularLocation>
</comment>
<comment type="subunit">
    <text evidence="2">Homotrimer.</text>
</comment>
<dbReference type="Gene3D" id="2.40.160.10">
    <property type="entry name" value="Porin"/>
    <property type="match status" value="1"/>
</dbReference>
<evidence type="ECO:0000256" key="6">
    <source>
        <dbReference type="ARBA" id="ARBA00022729"/>
    </source>
</evidence>
<dbReference type="InterPro" id="IPR050298">
    <property type="entry name" value="Gram-neg_bact_OMP"/>
</dbReference>
<dbReference type="AlphaFoldDB" id="A0A0L0ME98"/>
<evidence type="ECO:0000256" key="10">
    <source>
        <dbReference type="ARBA" id="ARBA00023237"/>
    </source>
</evidence>
<dbReference type="PRINTS" id="PR00184">
    <property type="entry name" value="NEISSPPORIN"/>
</dbReference>
<evidence type="ECO:0000256" key="9">
    <source>
        <dbReference type="ARBA" id="ARBA00023136"/>
    </source>
</evidence>
<evidence type="ECO:0000256" key="8">
    <source>
        <dbReference type="ARBA" id="ARBA00023114"/>
    </source>
</evidence>
<evidence type="ECO:0000256" key="5">
    <source>
        <dbReference type="ARBA" id="ARBA00022692"/>
    </source>
</evidence>
<gene>
    <name evidence="13" type="ORF">BVER_05377</name>
</gene>
<dbReference type="InterPro" id="IPR023614">
    <property type="entry name" value="Porin_dom_sf"/>
</dbReference>
<evidence type="ECO:0000313" key="13">
    <source>
        <dbReference type="EMBL" id="KND60611.1"/>
    </source>
</evidence>
<accession>A0A0L0ME98</accession>
<protein>
    <submittedName>
        <fullName evidence="13">Outer membrane protein (Porin)</fullName>
    </submittedName>
</protein>
<keyword evidence="3" id="KW-0813">Transport</keyword>
<reference evidence="14" key="1">
    <citation type="submission" date="2015-06" db="EMBL/GenBank/DDBJ databases">
        <title>Comparative genomics of Burkholderia leaf nodule symbionts.</title>
        <authorList>
            <person name="Carlier A."/>
            <person name="Eberl L."/>
            <person name="Pinto-Carbo M."/>
        </authorList>
    </citation>
    <scope>NUCLEOTIDE SEQUENCE [LARGE SCALE GENOMIC DNA]</scope>
    <source>
        <strain evidence="14">UZHbot4</strain>
    </source>
</reference>
<feature type="chain" id="PRO_5005544179" evidence="11">
    <location>
        <begin position="26"/>
        <end position="383"/>
    </location>
</feature>
<evidence type="ECO:0000256" key="2">
    <source>
        <dbReference type="ARBA" id="ARBA00011233"/>
    </source>
</evidence>
<dbReference type="GO" id="GO:0009279">
    <property type="term" value="C:cell outer membrane"/>
    <property type="evidence" value="ECO:0007669"/>
    <property type="project" value="UniProtKB-SubCell"/>
</dbReference>
<dbReference type="InterPro" id="IPR033900">
    <property type="entry name" value="Gram_neg_porin_domain"/>
</dbReference>
<dbReference type="EMBL" id="LFJJ01000053">
    <property type="protein sequence ID" value="KND60611.1"/>
    <property type="molecule type" value="Genomic_DNA"/>
</dbReference>
<feature type="signal peptide" evidence="11">
    <location>
        <begin position="1"/>
        <end position="25"/>
    </location>
</feature>
<keyword evidence="4" id="KW-1134">Transmembrane beta strand</keyword>
<organism evidence="13 14">
    <name type="scientific">Candidatus Burkholderia verschuerenii</name>
    <dbReference type="NCBI Taxonomy" id="242163"/>
    <lineage>
        <taxon>Bacteria</taxon>
        <taxon>Pseudomonadati</taxon>
        <taxon>Pseudomonadota</taxon>
        <taxon>Betaproteobacteria</taxon>
        <taxon>Burkholderiales</taxon>
        <taxon>Burkholderiaceae</taxon>
        <taxon>Burkholderia</taxon>
    </lineage>
</organism>
<dbReference type="Pfam" id="PF13609">
    <property type="entry name" value="Porin_4"/>
    <property type="match status" value="1"/>
</dbReference>
<dbReference type="PRINTS" id="PR00182">
    <property type="entry name" value="ECOLNEIPORIN"/>
</dbReference>
<evidence type="ECO:0000259" key="12">
    <source>
        <dbReference type="Pfam" id="PF13609"/>
    </source>
</evidence>
<comment type="caution">
    <text evidence="13">The sequence shown here is derived from an EMBL/GenBank/DDBJ whole genome shotgun (WGS) entry which is preliminary data.</text>
</comment>
<keyword evidence="14" id="KW-1185">Reference proteome</keyword>
<keyword evidence="10" id="KW-0998">Cell outer membrane</keyword>
<dbReference type="GO" id="GO:0015288">
    <property type="term" value="F:porin activity"/>
    <property type="evidence" value="ECO:0007669"/>
    <property type="project" value="UniProtKB-KW"/>
</dbReference>
<keyword evidence="9" id="KW-0472">Membrane</keyword>
<evidence type="ECO:0000256" key="7">
    <source>
        <dbReference type="ARBA" id="ARBA00023065"/>
    </source>
</evidence>
<dbReference type="InterPro" id="IPR002299">
    <property type="entry name" value="Porin_Neis"/>
</dbReference>
<proteinExistence type="predicted"/>
<evidence type="ECO:0000313" key="14">
    <source>
        <dbReference type="Proteomes" id="UP000036959"/>
    </source>
</evidence>
<dbReference type="GO" id="GO:0034220">
    <property type="term" value="P:monoatomic ion transmembrane transport"/>
    <property type="evidence" value="ECO:0007669"/>
    <property type="project" value="InterPro"/>
</dbReference>
<dbReference type="GO" id="GO:0046930">
    <property type="term" value="C:pore complex"/>
    <property type="evidence" value="ECO:0007669"/>
    <property type="project" value="UniProtKB-KW"/>
</dbReference>
<dbReference type="PANTHER" id="PTHR34501">
    <property type="entry name" value="PROTEIN YDDL-RELATED"/>
    <property type="match status" value="1"/>
</dbReference>
<evidence type="ECO:0000256" key="1">
    <source>
        <dbReference type="ARBA" id="ARBA00004571"/>
    </source>
</evidence>
<dbReference type="CDD" id="cd00342">
    <property type="entry name" value="gram_neg_porins"/>
    <property type="match status" value="1"/>
</dbReference>
<keyword evidence="6 11" id="KW-0732">Signal</keyword>
<keyword evidence="8" id="KW-0626">Porin</keyword>
<dbReference type="SUPFAM" id="SSF56935">
    <property type="entry name" value="Porins"/>
    <property type="match status" value="1"/>
</dbReference>
<evidence type="ECO:0000256" key="11">
    <source>
        <dbReference type="SAM" id="SignalP"/>
    </source>
</evidence>
<dbReference type="OrthoDB" id="8982743at2"/>
<name>A0A0L0ME98_9BURK</name>
<sequence>MNKQHLKGKFVFACALSALGASAHAQSSVTLFGVIDSGLNYTTNAGGHSGFQMVSGDANASRWGLRGSEDLGGGLKAIFKLENGFNAFTGTLGQGGREFDRQAYVGLSSDKLGTLTLGRQYDAMLDMWSPFAAAGWSIGDLSAHPFDNDNADWDYRTNNSVKYVSPSYRGLQAEAMYGFSNEAGGFKNNRSYSAGLTYTMGGLSAAVAYVRTDNPGNMTGGAVGNDNLFVAASQRNLGAAVRWTFANNANIAFAYSHVLVEDPLSSAYVSNPGTQNWRSWRFDNFELNGQYFFTPALSAAASYTYTTSSFKTATGSNSPDWHQVALMVDYALSKRTSAYVQGAWQHANGNTGTGFDQAQIVGSAGASSSGNQMVYRVGLMHRF</sequence>
<dbReference type="PANTHER" id="PTHR34501:SF9">
    <property type="entry name" value="MAJOR OUTER MEMBRANE PROTEIN P.IA"/>
    <property type="match status" value="1"/>
</dbReference>
<dbReference type="InterPro" id="IPR001702">
    <property type="entry name" value="Porin_Gram-ve"/>
</dbReference>
<dbReference type="RefSeq" id="WP_050453492.1">
    <property type="nucleotide sequence ID" value="NZ_LFJJ01000053.1"/>
</dbReference>
<feature type="domain" description="Porin" evidence="12">
    <location>
        <begin position="15"/>
        <end position="349"/>
    </location>
</feature>